<keyword evidence="3 10" id="KW-0812">Transmembrane</keyword>
<sequence length="214" mass="22853">MSATLDERLGEEASDTAIPAAARTLVTGWTLLIGGGIGLIASFMLTIEYFHNLADPSAELLCDLSVFVTCQPAMNSTAGAILGFPNVILGLVCFTIAVVSGVVLVARVKLPDWYFVGLQIGLIGAAVLITYLQWFSAFELRALCLWCMVIWTATIPTVTLTTIGNLANGRLGRGGVKLGKGLANWAWVVVVIWYLAVIGLVLAGMWEPIRLSLI</sequence>
<name>A0ABY4N0V1_9MICO</name>
<evidence type="ECO:0000256" key="6">
    <source>
        <dbReference type="ARBA" id="ARBA00023002"/>
    </source>
</evidence>
<comment type="subcellular location">
    <subcellularLocation>
        <location evidence="1">Membrane</location>
        <topology evidence="1">Multi-pass membrane protein</topology>
    </subcellularLocation>
</comment>
<feature type="transmembrane region" description="Helical" evidence="10">
    <location>
        <begin position="140"/>
        <end position="164"/>
    </location>
</feature>
<keyword evidence="7 10" id="KW-0472">Membrane</keyword>
<evidence type="ECO:0000259" key="11">
    <source>
        <dbReference type="SMART" id="SM00756"/>
    </source>
</evidence>
<keyword evidence="6" id="KW-0560">Oxidoreductase</keyword>
<reference evidence="12" key="1">
    <citation type="submission" date="2022-05" db="EMBL/GenBank/DDBJ databases">
        <title>Complete genome sequence of toluene-degrading Gulosibacter sediminis strain ACHW.36C.</title>
        <authorList>
            <person name="Wai A.C."/>
            <person name="Lai G.K."/>
            <person name="Griffin S.D."/>
            <person name="Leung F.C."/>
        </authorList>
    </citation>
    <scope>NUCLEOTIDE SEQUENCE [LARGE SCALE GENOMIC DNA]</scope>
    <source>
        <strain evidence="12">ACHW.36C</strain>
    </source>
</reference>
<gene>
    <name evidence="12" type="ORF">M3M28_01990</name>
</gene>
<organism evidence="12">
    <name type="scientific">Gulosibacter sediminis</name>
    <dbReference type="NCBI Taxonomy" id="1729695"/>
    <lineage>
        <taxon>Bacteria</taxon>
        <taxon>Bacillati</taxon>
        <taxon>Actinomycetota</taxon>
        <taxon>Actinomycetes</taxon>
        <taxon>Micrococcales</taxon>
        <taxon>Microbacteriaceae</taxon>
        <taxon>Gulosibacter</taxon>
    </lineage>
</organism>
<evidence type="ECO:0000256" key="10">
    <source>
        <dbReference type="SAM" id="Phobius"/>
    </source>
</evidence>
<proteinExistence type="inferred from homology"/>
<evidence type="ECO:0000256" key="9">
    <source>
        <dbReference type="ARBA" id="ARBA00023284"/>
    </source>
</evidence>
<evidence type="ECO:0000256" key="2">
    <source>
        <dbReference type="ARBA" id="ARBA00006214"/>
    </source>
</evidence>
<evidence type="ECO:0000256" key="8">
    <source>
        <dbReference type="ARBA" id="ARBA00023157"/>
    </source>
</evidence>
<accession>A0ABY4N0V1</accession>
<feature type="transmembrane region" description="Helical" evidence="10">
    <location>
        <begin position="84"/>
        <end position="106"/>
    </location>
</feature>
<dbReference type="Gene3D" id="1.20.1440.130">
    <property type="entry name" value="VKOR domain"/>
    <property type="match status" value="1"/>
</dbReference>
<keyword evidence="8" id="KW-1015">Disulfide bond</keyword>
<evidence type="ECO:0000256" key="7">
    <source>
        <dbReference type="ARBA" id="ARBA00023136"/>
    </source>
</evidence>
<dbReference type="SMART" id="SM00756">
    <property type="entry name" value="VKc"/>
    <property type="match status" value="1"/>
</dbReference>
<feature type="transmembrane region" description="Helical" evidence="10">
    <location>
        <begin position="113"/>
        <end position="134"/>
    </location>
</feature>
<keyword evidence="4" id="KW-0874">Quinone</keyword>
<evidence type="ECO:0000256" key="5">
    <source>
        <dbReference type="ARBA" id="ARBA00022989"/>
    </source>
</evidence>
<protein>
    <recommendedName>
        <fullName evidence="11">Vitamin K epoxide reductase domain-containing protein</fullName>
    </recommendedName>
</protein>
<keyword evidence="9" id="KW-0676">Redox-active center</keyword>
<evidence type="ECO:0000256" key="3">
    <source>
        <dbReference type="ARBA" id="ARBA00022692"/>
    </source>
</evidence>
<feature type="domain" description="Vitamin K epoxide reductase" evidence="11">
    <location>
        <begin position="24"/>
        <end position="165"/>
    </location>
</feature>
<evidence type="ECO:0000256" key="4">
    <source>
        <dbReference type="ARBA" id="ARBA00022719"/>
    </source>
</evidence>
<comment type="similarity">
    <text evidence="2">Belongs to the VKOR family.</text>
</comment>
<dbReference type="Pfam" id="PF07884">
    <property type="entry name" value="VKOR"/>
    <property type="match status" value="1"/>
</dbReference>
<dbReference type="EMBL" id="CP097160">
    <property type="protein sequence ID" value="UQN15266.1"/>
    <property type="molecule type" value="Genomic_DNA"/>
</dbReference>
<feature type="transmembrane region" description="Helical" evidence="10">
    <location>
        <begin position="185"/>
        <end position="206"/>
    </location>
</feature>
<dbReference type="InterPro" id="IPR038354">
    <property type="entry name" value="VKOR_sf"/>
</dbReference>
<evidence type="ECO:0000313" key="12">
    <source>
        <dbReference type="EMBL" id="UQN15266.1"/>
    </source>
</evidence>
<feature type="transmembrane region" description="Helical" evidence="10">
    <location>
        <begin position="29"/>
        <end position="50"/>
    </location>
</feature>
<dbReference type="InterPro" id="IPR012932">
    <property type="entry name" value="VKOR"/>
</dbReference>
<evidence type="ECO:0000256" key="1">
    <source>
        <dbReference type="ARBA" id="ARBA00004141"/>
    </source>
</evidence>
<keyword evidence="5 10" id="KW-1133">Transmembrane helix</keyword>